<keyword evidence="1" id="KW-0732">Signal</keyword>
<reference evidence="3" key="1">
    <citation type="submission" date="2015-11" db="EMBL/GenBank/DDBJ databases">
        <authorList>
            <consortium name="Cross-ministerial Strategic Innovation Promotion Program (SIP) consortium"/>
            <person name="Tomihama T."/>
            <person name="Ikenaga M."/>
            <person name="Sakai M."/>
            <person name="Okubo T."/>
            <person name="Ikeda S."/>
        </authorList>
    </citation>
    <scope>NUCLEOTIDE SEQUENCE [LARGE SCALE GENOMIC DNA]</scope>
    <source>
        <strain evidence="3">S58</strain>
    </source>
</reference>
<reference evidence="2 3" key="2">
    <citation type="journal article" date="2016" name="Genome Announc.">
        <title>Draft Genome Sequences of Streptomyces scabiei S58, Streptomyces turgidiscabies T45, and Streptomyces acidiscabies a10, the Pathogens of Potato Common Scab, Isolated in Japan.</title>
        <authorList>
            <person name="Tomihama T."/>
            <person name="Nishi Y."/>
            <person name="Sakai M."/>
            <person name="Ikenaga M."/>
            <person name="Okubo T."/>
            <person name="Ikeda S."/>
        </authorList>
    </citation>
    <scope>NUCLEOTIDE SEQUENCE [LARGE SCALE GENOMIC DNA]</scope>
    <source>
        <strain evidence="2 3">S58</strain>
    </source>
</reference>
<comment type="caution">
    <text evidence="2">The sequence shown here is derived from an EMBL/GenBank/DDBJ whole genome shotgun (WGS) entry which is preliminary data.</text>
</comment>
<name>A0A117EE59_STRSC</name>
<protein>
    <recommendedName>
        <fullName evidence="4">Lipoprotein</fullName>
    </recommendedName>
</protein>
<accession>A0A117EE59</accession>
<dbReference type="Proteomes" id="UP000067448">
    <property type="component" value="Unassembled WGS sequence"/>
</dbReference>
<evidence type="ECO:0008006" key="4">
    <source>
        <dbReference type="Google" id="ProtNLM"/>
    </source>
</evidence>
<feature type="chain" id="PRO_5007148224" description="Lipoprotein" evidence="1">
    <location>
        <begin position="31"/>
        <end position="175"/>
    </location>
</feature>
<sequence length="175" mass="18671">MNRMRTTVAVLGAAGALTAAQLGLAGAASAASTDSRPSVGTQVAASCPIKITYLKKFYVDNNNWVTNGGLRFGLKNSSKKVTFKDVSLKVTNTKSLRFGRATVTTKGAKITQKTNQIVKISAKTLKPGKSAAFKVSTRMLRTDLYEVKFAVHGKTTDGKKWGCAVDQGTWGTVQH</sequence>
<organism evidence="2 3">
    <name type="scientific">Streptomyces scabiei</name>
    <dbReference type="NCBI Taxonomy" id="1930"/>
    <lineage>
        <taxon>Bacteria</taxon>
        <taxon>Bacillati</taxon>
        <taxon>Actinomycetota</taxon>
        <taxon>Actinomycetes</taxon>
        <taxon>Kitasatosporales</taxon>
        <taxon>Streptomycetaceae</taxon>
        <taxon>Streptomyces</taxon>
    </lineage>
</organism>
<evidence type="ECO:0000313" key="2">
    <source>
        <dbReference type="EMBL" id="GAQ63532.1"/>
    </source>
</evidence>
<dbReference type="RefSeq" id="WP_059081133.1">
    <property type="nucleotide sequence ID" value="NZ_BCMM01000017.1"/>
</dbReference>
<dbReference type="EMBL" id="BCMM01000017">
    <property type="protein sequence ID" value="GAQ63532.1"/>
    <property type="molecule type" value="Genomic_DNA"/>
</dbReference>
<evidence type="ECO:0000256" key="1">
    <source>
        <dbReference type="SAM" id="SignalP"/>
    </source>
</evidence>
<feature type="signal peptide" evidence="1">
    <location>
        <begin position="1"/>
        <end position="30"/>
    </location>
</feature>
<reference evidence="3" key="3">
    <citation type="submission" date="2016-02" db="EMBL/GenBank/DDBJ databases">
        <title>Draft genome of pathogenic Streptomyces sp. in Japan.</title>
        <authorList>
            <person name="Tomihama T."/>
            <person name="Ikenaga M."/>
            <person name="Sakai M."/>
            <person name="Okubo T."/>
            <person name="Ikeda S."/>
        </authorList>
    </citation>
    <scope>NUCLEOTIDE SEQUENCE [LARGE SCALE GENOMIC DNA]</scope>
    <source>
        <strain evidence="3">S58</strain>
    </source>
</reference>
<gene>
    <name evidence="2" type="ORF">SsS58_03914</name>
</gene>
<dbReference type="AlphaFoldDB" id="A0A117EE59"/>
<proteinExistence type="predicted"/>
<dbReference type="OrthoDB" id="4244426at2"/>
<evidence type="ECO:0000313" key="3">
    <source>
        <dbReference type="Proteomes" id="UP000067448"/>
    </source>
</evidence>